<evidence type="ECO:0000313" key="10">
    <source>
        <dbReference type="EMBL" id="CAE0433874.1"/>
    </source>
</evidence>
<name>A0A7S3LL24_9STRA</name>
<dbReference type="PANTHER" id="PTHR46621">
    <property type="entry name" value="SNRNA-ACTIVATING PROTEIN COMPLEX SUBUNIT 4"/>
    <property type="match status" value="1"/>
</dbReference>
<proteinExistence type="predicted"/>
<dbReference type="InterPro" id="IPR009057">
    <property type="entry name" value="Homeodomain-like_sf"/>
</dbReference>
<reference evidence="10" key="1">
    <citation type="submission" date="2021-01" db="EMBL/GenBank/DDBJ databases">
        <authorList>
            <person name="Corre E."/>
            <person name="Pelletier E."/>
            <person name="Niang G."/>
            <person name="Scheremetjew M."/>
            <person name="Finn R."/>
            <person name="Kale V."/>
            <person name="Holt S."/>
            <person name="Cochrane G."/>
            <person name="Meng A."/>
            <person name="Brown T."/>
            <person name="Cohen L."/>
        </authorList>
    </citation>
    <scope>NUCLEOTIDE SEQUENCE</scope>
    <source>
        <strain evidence="10">GSBS06</strain>
    </source>
</reference>
<feature type="domain" description="SANT" evidence="8">
    <location>
        <begin position="100"/>
        <end position="151"/>
    </location>
</feature>
<gene>
    <name evidence="10" type="ORF">ASTO00021_LOCUS4189</name>
</gene>
<dbReference type="InterPro" id="IPR001005">
    <property type="entry name" value="SANT/Myb"/>
</dbReference>
<feature type="compositionally biased region" description="Polar residues" evidence="6">
    <location>
        <begin position="1"/>
        <end position="11"/>
    </location>
</feature>
<evidence type="ECO:0000256" key="4">
    <source>
        <dbReference type="ARBA" id="ARBA00023163"/>
    </source>
</evidence>
<keyword evidence="2" id="KW-0805">Transcription regulation</keyword>
<dbReference type="SMART" id="SM00717">
    <property type="entry name" value="SANT"/>
    <property type="match status" value="5"/>
</dbReference>
<dbReference type="CDD" id="cd00167">
    <property type="entry name" value="SANT"/>
    <property type="match status" value="5"/>
</dbReference>
<evidence type="ECO:0000256" key="6">
    <source>
        <dbReference type="SAM" id="MobiDB-lite"/>
    </source>
</evidence>
<feature type="domain" description="Myb-like" evidence="7">
    <location>
        <begin position="243"/>
        <end position="290"/>
    </location>
</feature>
<keyword evidence="1" id="KW-0677">Repeat</keyword>
<evidence type="ECO:0000259" key="9">
    <source>
        <dbReference type="PROSITE" id="PS51294"/>
    </source>
</evidence>
<evidence type="ECO:0000259" key="8">
    <source>
        <dbReference type="PROSITE" id="PS51293"/>
    </source>
</evidence>
<keyword evidence="3" id="KW-0238">DNA-binding</keyword>
<evidence type="ECO:0000259" key="7">
    <source>
        <dbReference type="PROSITE" id="PS50090"/>
    </source>
</evidence>
<feature type="domain" description="Myb-like" evidence="7">
    <location>
        <begin position="190"/>
        <end position="235"/>
    </location>
</feature>
<dbReference type="SUPFAM" id="SSF46689">
    <property type="entry name" value="Homeodomain-like"/>
    <property type="match status" value="3"/>
</dbReference>
<accession>A0A7S3LL24</accession>
<dbReference type="FunFam" id="1.10.10.60:FF:000010">
    <property type="entry name" value="Transcriptional activator Myb isoform A"/>
    <property type="match status" value="1"/>
</dbReference>
<feature type="domain" description="Myb-like" evidence="7">
    <location>
        <begin position="49"/>
        <end position="96"/>
    </location>
</feature>
<keyword evidence="4" id="KW-0804">Transcription</keyword>
<feature type="domain" description="HTH myb-type" evidence="9">
    <location>
        <begin position="190"/>
        <end position="237"/>
    </location>
</feature>
<dbReference type="Gene3D" id="1.10.10.60">
    <property type="entry name" value="Homeodomain-like"/>
    <property type="match status" value="5"/>
</dbReference>
<evidence type="ECO:0000256" key="5">
    <source>
        <dbReference type="ARBA" id="ARBA00023242"/>
    </source>
</evidence>
<dbReference type="AlphaFoldDB" id="A0A7S3LL24"/>
<feature type="domain" description="HTH myb-type" evidence="9">
    <location>
        <begin position="291"/>
        <end position="345"/>
    </location>
</feature>
<dbReference type="GO" id="GO:0001006">
    <property type="term" value="F:RNA polymerase III type 3 promoter sequence-specific DNA binding"/>
    <property type="evidence" value="ECO:0007669"/>
    <property type="project" value="TreeGrafter"/>
</dbReference>
<feature type="compositionally biased region" description="Basic and acidic residues" evidence="6">
    <location>
        <begin position="22"/>
        <end position="39"/>
    </location>
</feature>
<dbReference type="PROSITE" id="PS50090">
    <property type="entry name" value="MYB_LIKE"/>
    <property type="match status" value="5"/>
</dbReference>
<dbReference type="GO" id="GO:0000978">
    <property type="term" value="F:RNA polymerase II cis-regulatory region sequence-specific DNA binding"/>
    <property type="evidence" value="ECO:0007669"/>
    <property type="project" value="TreeGrafter"/>
</dbReference>
<dbReference type="InterPro" id="IPR017930">
    <property type="entry name" value="Myb_dom"/>
</dbReference>
<dbReference type="InterPro" id="IPR017884">
    <property type="entry name" value="SANT_dom"/>
</dbReference>
<dbReference type="Pfam" id="PF13921">
    <property type="entry name" value="Myb_DNA-bind_6"/>
    <property type="match status" value="1"/>
</dbReference>
<sequence>MASLDSNNGVDTTDAKAGIQTEELKEFDDQNENRKEKNKEVELEVLIRKSRPWSPAEDLLLKKAVVKNGPRHWNFIASFVPDRQGKQCRERWASVLDPKIKKTPWTEEEKRIMLQGVEQYGHKFSKISALLPGRSESQVKNIYYSIQRKGNSISPQADAEIMASIVAGNAKMKPTLKRTFVEIARKFEIGDWTPKESTKLIKHVDKMGTGDWGAIAEKFKNRDASACEKHWREVLSPTITKGRGSWTPDEDKELIRLVKLHGPVRWAQQIAKHFPGRIGKQCRERWYNTLDPGLKRGPWTEVEKEKLKKLHELYGNKWSKIAKELPGRSDNDCKNHWNGSNRRTKVIKVSTKEAEKRKAETLIGATAEITDKRQKTIPKL</sequence>
<dbReference type="EMBL" id="HBIN01005767">
    <property type="protein sequence ID" value="CAE0433874.1"/>
    <property type="molecule type" value="Transcribed_RNA"/>
</dbReference>
<dbReference type="PROSITE" id="PS51294">
    <property type="entry name" value="HTH_MYB"/>
    <property type="match status" value="5"/>
</dbReference>
<dbReference type="GO" id="GO:0019185">
    <property type="term" value="C:snRNA-activating protein complex"/>
    <property type="evidence" value="ECO:0007669"/>
    <property type="project" value="TreeGrafter"/>
</dbReference>
<dbReference type="GO" id="GO:0042796">
    <property type="term" value="P:snRNA transcription by RNA polymerase III"/>
    <property type="evidence" value="ECO:0007669"/>
    <property type="project" value="TreeGrafter"/>
</dbReference>
<evidence type="ECO:0000256" key="3">
    <source>
        <dbReference type="ARBA" id="ARBA00023125"/>
    </source>
</evidence>
<dbReference type="Pfam" id="PF00249">
    <property type="entry name" value="Myb_DNA-binding"/>
    <property type="match status" value="3"/>
</dbReference>
<evidence type="ECO:0000256" key="2">
    <source>
        <dbReference type="ARBA" id="ARBA00023015"/>
    </source>
</evidence>
<protein>
    <submittedName>
        <fullName evidence="10">Uncharacterized protein</fullName>
    </submittedName>
</protein>
<feature type="domain" description="Myb-like" evidence="7">
    <location>
        <begin position="97"/>
        <end position="147"/>
    </location>
</feature>
<evidence type="ECO:0000256" key="1">
    <source>
        <dbReference type="ARBA" id="ARBA00022737"/>
    </source>
</evidence>
<organism evidence="10">
    <name type="scientific">Aplanochytrium stocchinoi</name>
    <dbReference type="NCBI Taxonomy" id="215587"/>
    <lineage>
        <taxon>Eukaryota</taxon>
        <taxon>Sar</taxon>
        <taxon>Stramenopiles</taxon>
        <taxon>Bigyra</taxon>
        <taxon>Labyrinthulomycetes</taxon>
        <taxon>Thraustochytrida</taxon>
        <taxon>Thraustochytriidae</taxon>
        <taxon>Aplanochytrium</taxon>
    </lineage>
</organism>
<feature type="domain" description="HTH myb-type" evidence="9">
    <location>
        <begin position="101"/>
        <end position="151"/>
    </location>
</feature>
<feature type="domain" description="HTH myb-type" evidence="9">
    <location>
        <begin position="48"/>
        <end position="100"/>
    </location>
</feature>
<dbReference type="GO" id="GO:0042795">
    <property type="term" value="P:snRNA transcription by RNA polymerase II"/>
    <property type="evidence" value="ECO:0007669"/>
    <property type="project" value="TreeGrafter"/>
</dbReference>
<keyword evidence="5" id="KW-0539">Nucleus</keyword>
<feature type="domain" description="Myb-like" evidence="7">
    <location>
        <begin position="291"/>
        <end position="338"/>
    </location>
</feature>
<dbReference type="PANTHER" id="PTHR46621:SF1">
    <property type="entry name" value="SNRNA-ACTIVATING PROTEIN COMPLEX SUBUNIT 4"/>
    <property type="match status" value="1"/>
</dbReference>
<dbReference type="PROSITE" id="PS51293">
    <property type="entry name" value="SANT"/>
    <property type="match status" value="1"/>
</dbReference>
<feature type="region of interest" description="Disordered" evidence="6">
    <location>
        <begin position="1"/>
        <end position="39"/>
    </location>
</feature>
<feature type="domain" description="HTH myb-type" evidence="9">
    <location>
        <begin position="238"/>
        <end position="290"/>
    </location>
</feature>
<dbReference type="InterPro" id="IPR051575">
    <property type="entry name" value="Myb-like_DNA-bd"/>
</dbReference>